<dbReference type="RefSeq" id="WP_133559263.1">
    <property type="nucleotide sequence ID" value="NZ_SNWM01000008.1"/>
</dbReference>
<dbReference type="Gene3D" id="3.40.30.10">
    <property type="entry name" value="Glutaredoxin"/>
    <property type="match status" value="1"/>
</dbReference>
<name>A0A4R6IA28_9SPHI</name>
<dbReference type="PANTHER" id="PTHR42852">
    <property type="entry name" value="THIOL:DISULFIDE INTERCHANGE PROTEIN DSBE"/>
    <property type="match status" value="1"/>
</dbReference>
<gene>
    <name evidence="7" type="ORF">CLV32_4675</name>
</gene>
<dbReference type="GO" id="GO:0017004">
    <property type="term" value="P:cytochrome complex assembly"/>
    <property type="evidence" value="ECO:0007669"/>
    <property type="project" value="UniProtKB-KW"/>
</dbReference>
<dbReference type="PANTHER" id="PTHR42852:SF6">
    <property type="entry name" value="THIOL:DISULFIDE INTERCHANGE PROTEIN DSBE"/>
    <property type="match status" value="1"/>
</dbReference>
<evidence type="ECO:0000313" key="8">
    <source>
        <dbReference type="Proteomes" id="UP000295499"/>
    </source>
</evidence>
<feature type="signal peptide" evidence="5">
    <location>
        <begin position="1"/>
        <end position="18"/>
    </location>
</feature>
<evidence type="ECO:0000256" key="5">
    <source>
        <dbReference type="SAM" id="SignalP"/>
    </source>
</evidence>
<dbReference type="EMBL" id="SNWM01000008">
    <property type="protein sequence ID" value="TDO19053.1"/>
    <property type="molecule type" value="Genomic_DNA"/>
</dbReference>
<proteinExistence type="predicted"/>
<keyword evidence="2" id="KW-0201">Cytochrome c-type biogenesis</keyword>
<dbReference type="AlphaFoldDB" id="A0A4R6IA28"/>
<reference evidence="7 8" key="1">
    <citation type="submission" date="2019-03" db="EMBL/GenBank/DDBJ databases">
        <title>Genomic Encyclopedia of Archaeal and Bacterial Type Strains, Phase II (KMG-II): from individual species to whole genera.</title>
        <authorList>
            <person name="Goeker M."/>
        </authorList>
    </citation>
    <scope>NUCLEOTIDE SEQUENCE [LARGE SCALE GENOMIC DNA]</scope>
    <source>
        <strain evidence="7 8">DSM 19034</strain>
    </source>
</reference>
<keyword evidence="8" id="KW-1185">Reference proteome</keyword>
<dbReference type="OrthoDB" id="743079at2"/>
<keyword evidence="3" id="KW-1015">Disulfide bond</keyword>
<comment type="subcellular location">
    <subcellularLocation>
        <location evidence="1">Cell envelope</location>
    </subcellularLocation>
</comment>
<evidence type="ECO:0000313" key="7">
    <source>
        <dbReference type="EMBL" id="TDO19053.1"/>
    </source>
</evidence>
<sequence>MKNLFLFLLMVTFCATQAQTIKVTVVGNPDSTVMVSFPTGDVNYFFWKNGSPKALDKNRTAVYANTLSKPSNVFVVSGKRFENVFVEPGESIEVKIDYSAKQKVVSFTGKNAAGNLLLNKLNHPFYQYKANSYFKQDSAVGAVKSAVLRDMQKELTPMDSLLKLKQITPAFYKYASTEIRYYYGAVYGAAVFVQYARGSFPKGHRDYKATMDPEYEKAWPEVFKLFPLDDPNAVIASDFYDYVRDYISWYKAVYLKEKAGLKSPVTKENNHEVYYAEIERSFSGSTQEYLLAHYLFNEAMERDYNQQLVKLYDRFTTRFPNSKYTTFLTPLINESIAFHARSKTELNAEEQVLDRNAYASFDALLKNYKDRTVYVDLWATWCAPCKEEFAFGKELKSYLKSKNIAMLYISMDRDDADEQWKNMIKFYGLTGEHIRVSPSLQKDIINRFYDGKSYSIPRYMIIKNGKILNDTAMQPSDKEKLYKQIESFVEAK</sequence>
<dbReference type="Pfam" id="PF08534">
    <property type="entry name" value="Redoxin"/>
    <property type="match status" value="1"/>
</dbReference>
<organism evidence="7 8">
    <name type="scientific">Pedobacter duraquae</name>
    <dbReference type="NCBI Taxonomy" id="425511"/>
    <lineage>
        <taxon>Bacteria</taxon>
        <taxon>Pseudomonadati</taxon>
        <taxon>Bacteroidota</taxon>
        <taxon>Sphingobacteriia</taxon>
        <taxon>Sphingobacteriales</taxon>
        <taxon>Sphingobacteriaceae</taxon>
        <taxon>Pedobacter</taxon>
    </lineage>
</organism>
<dbReference type="PROSITE" id="PS51352">
    <property type="entry name" value="THIOREDOXIN_2"/>
    <property type="match status" value="1"/>
</dbReference>
<feature type="chain" id="PRO_5020761071" evidence="5">
    <location>
        <begin position="19"/>
        <end position="492"/>
    </location>
</feature>
<keyword evidence="7" id="KW-0413">Isomerase</keyword>
<dbReference type="GO" id="GO:0030313">
    <property type="term" value="C:cell envelope"/>
    <property type="evidence" value="ECO:0007669"/>
    <property type="project" value="UniProtKB-SubCell"/>
</dbReference>
<dbReference type="GO" id="GO:0016853">
    <property type="term" value="F:isomerase activity"/>
    <property type="evidence" value="ECO:0007669"/>
    <property type="project" value="UniProtKB-KW"/>
</dbReference>
<evidence type="ECO:0000256" key="3">
    <source>
        <dbReference type="ARBA" id="ARBA00023157"/>
    </source>
</evidence>
<dbReference type="InterPro" id="IPR036249">
    <property type="entry name" value="Thioredoxin-like_sf"/>
</dbReference>
<feature type="domain" description="Thioredoxin" evidence="6">
    <location>
        <begin position="329"/>
        <end position="492"/>
    </location>
</feature>
<dbReference type="Proteomes" id="UP000295499">
    <property type="component" value="Unassembled WGS sequence"/>
</dbReference>
<dbReference type="InterPro" id="IPR050553">
    <property type="entry name" value="Thioredoxin_ResA/DsbE_sf"/>
</dbReference>
<keyword evidence="5" id="KW-0732">Signal</keyword>
<dbReference type="SUPFAM" id="SSF52833">
    <property type="entry name" value="Thioredoxin-like"/>
    <property type="match status" value="1"/>
</dbReference>
<accession>A0A4R6IA28</accession>
<dbReference type="CDD" id="cd02966">
    <property type="entry name" value="TlpA_like_family"/>
    <property type="match status" value="1"/>
</dbReference>
<dbReference type="GO" id="GO:0016491">
    <property type="term" value="F:oxidoreductase activity"/>
    <property type="evidence" value="ECO:0007669"/>
    <property type="project" value="InterPro"/>
</dbReference>
<evidence type="ECO:0000256" key="2">
    <source>
        <dbReference type="ARBA" id="ARBA00022748"/>
    </source>
</evidence>
<protein>
    <submittedName>
        <fullName evidence="7">Thiol-disulfide isomerase/thioredoxin</fullName>
    </submittedName>
</protein>
<dbReference type="InterPro" id="IPR013766">
    <property type="entry name" value="Thioredoxin_domain"/>
</dbReference>
<evidence type="ECO:0000256" key="1">
    <source>
        <dbReference type="ARBA" id="ARBA00004196"/>
    </source>
</evidence>
<evidence type="ECO:0000256" key="4">
    <source>
        <dbReference type="ARBA" id="ARBA00023284"/>
    </source>
</evidence>
<comment type="caution">
    <text evidence="7">The sequence shown here is derived from an EMBL/GenBank/DDBJ whole genome shotgun (WGS) entry which is preliminary data.</text>
</comment>
<keyword evidence="4" id="KW-0676">Redox-active center</keyword>
<dbReference type="InterPro" id="IPR013740">
    <property type="entry name" value="Redoxin"/>
</dbReference>
<evidence type="ECO:0000259" key="6">
    <source>
        <dbReference type="PROSITE" id="PS51352"/>
    </source>
</evidence>